<keyword evidence="1" id="KW-0812">Transmembrane</keyword>
<dbReference type="EMBL" id="MEVN01000026">
    <property type="protein sequence ID" value="OGC56937.1"/>
    <property type="molecule type" value="Genomic_DNA"/>
</dbReference>
<evidence type="ECO:0000313" key="2">
    <source>
        <dbReference type="EMBL" id="OGC56937.1"/>
    </source>
</evidence>
<dbReference type="AlphaFoldDB" id="A0A1F4VI35"/>
<dbReference type="STRING" id="1802630.A3H26_01400"/>
<organism evidence="2 3">
    <name type="scientific">candidate division WWE3 bacterium RIFCSPLOWO2_12_FULL_36_10</name>
    <dbReference type="NCBI Taxonomy" id="1802630"/>
    <lineage>
        <taxon>Bacteria</taxon>
        <taxon>Katanobacteria</taxon>
    </lineage>
</organism>
<feature type="transmembrane region" description="Helical" evidence="1">
    <location>
        <begin position="91"/>
        <end position="108"/>
    </location>
</feature>
<dbReference type="Proteomes" id="UP000177763">
    <property type="component" value="Unassembled WGS sequence"/>
</dbReference>
<proteinExistence type="predicted"/>
<gene>
    <name evidence="2" type="ORF">A3H26_01400</name>
</gene>
<feature type="transmembrane region" description="Helical" evidence="1">
    <location>
        <begin position="7"/>
        <end position="25"/>
    </location>
</feature>
<name>A0A1F4VI35_UNCKA</name>
<evidence type="ECO:0000313" key="3">
    <source>
        <dbReference type="Proteomes" id="UP000177763"/>
    </source>
</evidence>
<accession>A0A1F4VI35</accession>
<comment type="caution">
    <text evidence="2">The sequence shown here is derived from an EMBL/GenBank/DDBJ whole genome shotgun (WGS) entry which is preliminary data.</text>
</comment>
<reference evidence="2 3" key="1">
    <citation type="journal article" date="2016" name="Nat. Commun.">
        <title>Thousands of microbial genomes shed light on interconnected biogeochemical processes in an aquifer system.</title>
        <authorList>
            <person name="Anantharaman K."/>
            <person name="Brown C.T."/>
            <person name="Hug L.A."/>
            <person name="Sharon I."/>
            <person name="Castelle C.J."/>
            <person name="Probst A.J."/>
            <person name="Thomas B.C."/>
            <person name="Singh A."/>
            <person name="Wilkins M.J."/>
            <person name="Karaoz U."/>
            <person name="Brodie E.L."/>
            <person name="Williams K.H."/>
            <person name="Hubbard S.S."/>
            <person name="Banfield J.F."/>
        </authorList>
    </citation>
    <scope>NUCLEOTIDE SEQUENCE [LARGE SCALE GENOMIC DNA]</scope>
</reference>
<keyword evidence="1" id="KW-0472">Membrane</keyword>
<feature type="transmembrane region" description="Helical" evidence="1">
    <location>
        <begin position="117"/>
        <end position="138"/>
    </location>
</feature>
<protein>
    <submittedName>
        <fullName evidence="2">Uncharacterized protein</fullName>
    </submittedName>
</protein>
<feature type="transmembrane region" description="Helical" evidence="1">
    <location>
        <begin position="31"/>
        <end position="54"/>
    </location>
</feature>
<evidence type="ECO:0000256" key="1">
    <source>
        <dbReference type="SAM" id="Phobius"/>
    </source>
</evidence>
<keyword evidence="1" id="KW-1133">Transmembrane helix</keyword>
<sequence>MNSREKYFVALITAVSALLAYLKVFQNLPTFAIDLWFSVLFFFGANFLFLFWSVLPDGTSKLLDDVYLLGIGVKSSLFRDLVLALRSIDTALFHIVLGILCVKLAVIFRSEDIVISVLLYASLMLGFGFVILLGRAIWCLTFELWDSRKKLIGK</sequence>